<gene>
    <name evidence="3" type="primary">LOC111453142</name>
</gene>
<dbReference type="CDD" id="cd04051">
    <property type="entry name" value="C2_SRC2_like"/>
    <property type="match status" value="1"/>
</dbReference>
<dbReference type="PANTHER" id="PTHR32246">
    <property type="entry name" value="INGRESSION PROTEIN FIC1"/>
    <property type="match status" value="1"/>
</dbReference>
<sequence length="198" mass="21960">MAYAEFSSRTIEITVISGENLQVRGKPIKSKSDLFVTVRSDLQNDSVRTKIDRDGAGFPRWNEKLVVDLSMHAAFVIVEVCLRVSSRKIKIVGTARVPVADFTGGYLPESHLQFLSYRLRDKRGDRNGVVNLSVRVKMAAGVELPSLQKQGIGVQVTVPMPETKIHGGSRGVVTGIPIWNFSYRSILFSSYINIHGKD</sequence>
<dbReference type="GeneID" id="111453142"/>
<feature type="domain" description="C2" evidence="1">
    <location>
        <begin position="1"/>
        <end position="114"/>
    </location>
</feature>
<evidence type="ECO:0000313" key="3">
    <source>
        <dbReference type="RefSeq" id="XP_022949887.1"/>
    </source>
</evidence>
<name>A0A6J1GDC2_CUCMO</name>
<dbReference type="GO" id="GO:0006952">
    <property type="term" value="P:defense response"/>
    <property type="evidence" value="ECO:0007669"/>
    <property type="project" value="InterPro"/>
</dbReference>
<dbReference type="Gene3D" id="2.60.40.150">
    <property type="entry name" value="C2 domain"/>
    <property type="match status" value="1"/>
</dbReference>
<accession>A0A6J1GDC2</accession>
<dbReference type="KEGG" id="cmos:111453142"/>
<evidence type="ECO:0000259" key="1">
    <source>
        <dbReference type="PROSITE" id="PS50004"/>
    </source>
</evidence>
<dbReference type="AlphaFoldDB" id="A0A6J1GDC2"/>
<dbReference type="InterPro" id="IPR035892">
    <property type="entry name" value="C2_domain_sf"/>
</dbReference>
<dbReference type="Pfam" id="PF00168">
    <property type="entry name" value="C2"/>
    <property type="match status" value="1"/>
</dbReference>
<reference evidence="3" key="1">
    <citation type="submission" date="2025-08" db="UniProtKB">
        <authorList>
            <consortium name="RefSeq"/>
        </authorList>
    </citation>
    <scope>IDENTIFICATION</scope>
    <source>
        <tissue evidence="3">Young leaves</tissue>
    </source>
</reference>
<keyword evidence="2" id="KW-1185">Reference proteome</keyword>
<dbReference type="PROSITE" id="PS50004">
    <property type="entry name" value="C2"/>
    <property type="match status" value="1"/>
</dbReference>
<dbReference type="InterPro" id="IPR000008">
    <property type="entry name" value="C2_dom"/>
</dbReference>
<organism evidence="2 3">
    <name type="scientific">Cucurbita moschata</name>
    <name type="common">Winter crookneck squash</name>
    <name type="synonym">Cucurbita pepo var. moschata</name>
    <dbReference type="NCBI Taxonomy" id="3662"/>
    <lineage>
        <taxon>Eukaryota</taxon>
        <taxon>Viridiplantae</taxon>
        <taxon>Streptophyta</taxon>
        <taxon>Embryophyta</taxon>
        <taxon>Tracheophyta</taxon>
        <taxon>Spermatophyta</taxon>
        <taxon>Magnoliopsida</taxon>
        <taxon>eudicotyledons</taxon>
        <taxon>Gunneridae</taxon>
        <taxon>Pentapetalae</taxon>
        <taxon>rosids</taxon>
        <taxon>fabids</taxon>
        <taxon>Cucurbitales</taxon>
        <taxon>Cucurbitaceae</taxon>
        <taxon>Cucurbiteae</taxon>
        <taxon>Cucurbita</taxon>
    </lineage>
</organism>
<dbReference type="SMART" id="SM00239">
    <property type="entry name" value="C2"/>
    <property type="match status" value="1"/>
</dbReference>
<dbReference type="RefSeq" id="XP_022949887.1">
    <property type="nucleotide sequence ID" value="XM_023094119.1"/>
</dbReference>
<dbReference type="Proteomes" id="UP000504609">
    <property type="component" value="Unplaced"/>
</dbReference>
<protein>
    <submittedName>
        <fullName evidence="3">BON1-associated protein 2-like</fullName>
    </submittedName>
</protein>
<dbReference type="SUPFAM" id="SSF49562">
    <property type="entry name" value="C2 domain (Calcium/lipid-binding domain, CaLB)"/>
    <property type="match status" value="1"/>
</dbReference>
<dbReference type="InterPro" id="IPR044750">
    <property type="entry name" value="C2_SRC2/BAP"/>
</dbReference>
<evidence type="ECO:0000313" key="2">
    <source>
        <dbReference type="Proteomes" id="UP000504609"/>
    </source>
</evidence>
<dbReference type="PANTHER" id="PTHR32246:SF17">
    <property type="entry name" value="BON1-ASSOCIATED PROTEIN 2"/>
    <property type="match status" value="1"/>
</dbReference>
<proteinExistence type="predicted"/>